<keyword evidence="2" id="KW-1185">Reference proteome</keyword>
<reference evidence="1" key="1">
    <citation type="submission" date="2021-05" db="EMBL/GenBank/DDBJ databases">
        <authorList>
            <person name="Pan Q."/>
            <person name="Jouanno E."/>
            <person name="Zahm M."/>
            <person name="Klopp C."/>
            <person name="Cabau C."/>
            <person name="Louis A."/>
            <person name="Berthelot C."/>
            <person name="Parey E."/>
            <person name="Roest Crollius H."/>
            <person name="Montfort J."/>
            <person name="Robinson-Rechavi M."/>
            <person name="Bouchez O."/>
            <person name="Lampietro C."/>
            <person name="Lopez Roques C."/>
            <person name="Donnadieu C."/>
            <person name="Postlethwait J."/>
            <person name="Bobe J."/>
            <person name="Dillon D."/>
            <person name="Chandos A."/>
            <person name="von Hippel F."/>
            <person name="Guiguen Y."/>
        </authorList>
    </citation>
    <scope>NUCLEOTIDE SEQUENCE</scope>
    <source>
        <strain evidence="1">YG-Jan2019</strain>
    </source>
</reference>
<dbReference type="EMBL" id="CM055731">
    <property type="protein sequence ID" value="KAJ8012937.1"/>
    <property type="molecule type" value="Genomic_DNA"/>
</dbReference>
<feature type="non-terminal residue" evidence="1">
    <location>
        <position position="642"/>
    </location>
</feature>
<accession>A0ACC2HAP4</accession>
<gene>
    <name evidence="1" type="ORF">DPEC_G00048070</name>
</gene>
<sequence length="642" mass="70456">MEVSNRVGKDHCSCSVTVLDRVLSPTFTKNLKKVDGNIGCNITLECKVSGSQPLSFSWYKDDQEITDGEKYKLHMKETTAALQINQIVKLDGGVYTCRATNSAGFKESSGILCVKEPPIFTLKLDNQDVIPGSTVVLKSAFTGTAPLKIKWFREDKEITTGGKSFIKKDDSASFLELHSVKPSDSANYTCQVTNDAGKATCSAVLFVKEPPTFSMRLESSKLVKNGQSLILSCKVTGSPLINVKWLKNETEIASNDKYRLSFADSVATLEIVNCSVDDSGDYICVASSDAGSDRCSSTVTVKEPPMFLKTFESKETVKGSDVVIEGVVSGSAPFEISCYQDTKLIRSDKRHRINVQDGVVSLLILKCESGDVGKYQCTIANEVGQTTCDCQITLKEPPSFVEKIENTNSLVGMEISMQCTLSGSLPMTVLWMKDDHEVKEDVHAKISFDTRTAFLTLRNIQMKHSGKYICHAQNEAGSQKCLATLTVKEPANITEQAKSISVTTGDPATLECRFSGSEVLSAKWLKDGKALTSGQRYKVQSTNKSSVLKILFTVKSDSGEYTFEVSNDVGFSSCEALITVLDQTIKPSFTRRLEKIESIKGSFAHLECLVSGSLPLSVLWYKDEKEIKTDEKHKCTFFENSA</sequence>
<organism evidence="1 2">
    <name type="scientific">Dallia pectoralis</name>
    <name type="common">Alaska blackfish</name>
    <dbReference type="NCBI Taxonomy" id="75939"/>
    <lineage>
        <taxon>Eukaryota</taxon>
        <taxon>Metazoa</taxon>
        <taxon>Chordata</taxon>
        <taxon>Craniata</taxon>
        <taxon>Vertebrata</taxon>
        <taxon>Euteleostomi</taxon>
        <taxon>Actinopterygii</taxon>
        <taxon>Neopterygii</taxon>
        <taxon>Teleostei</taxon>
        <taxon>Protacanthopterygii</taxon>
        <taxon>Esociformes</taxon>
        <taxon>Umbridae</taxon>
        <taxon>Dallia</taxon>
    </lineage>
</organism>
<evidence type="ECO:0000313" key="2">
    <source>
        <dbReference type="Proteomes" id="UP001157502"/>
    </source>
</evidence>
<dbReference type="Proteomes" id="UP001157502">
    <property type="component" value="Chromosome 4"/>
</dbReference>
<protein>
    <submittedName>
        <fullName evidence="1">Uncharacterized protein</fullName>
    </submittedName>
</protein>
<name>A0ACC2HAP4_DALPE</name>
<comment type="caution">
    <text evidence="1">The sequence shown here is derived from an EMBL/GenBank/DDBJ whole genome shotgun (WGS) entry which is preliminary data.</text>
</comment>
<evidence type="ECO:0000313" key="1">
    <source>
        <dbReference type="EMBL" id="KAJ8012937.1"/>
    </source>
</evidence>
<proteinExistence type="predicted"/>